<feature type="region of interest" description="Disordered" evidence="1">
    <location>
        <begin position="293"/>
        <end position="329"/>
    </location>
</feature>
<dbReference type="STRING" id="28028.CFLV_04735"/>
<evidence type="ECO:0000256" key="1">
    <source>
        <dbReference type="SAM" id="MobiDB-lite"/>
    </source>
</evidence>
<dbReference type="Proteomes" id="UP000315353">
    <property type="component" value="Unassembled WGS sequence"/>
</dbReference>
<evidence type="ECO:0000313" key="3">
    <source>
        <dbReference type="EMBL" id="GEB96694.1"/>
    </source>
</evidence>
<evidence type="ECO:0000313" key="4">
    <source>
        <dbReference type="Proteomes" id="UP000185479"/>
    </source>
</evidence>
<dbReference type="KEGG" id="cfc:CFLV_04735"/>
<keyword evidence="4" id="KW-1185">Reference proteome</keyword>
<accession>A0A1L7CL25</accession>
<gene>
    <name evidence="3" type="ORF">CFL01nite_01890</name>
    <name evidence="2" type="ORF">CFLV_04735</name>
</gene>
<dbReference type="EMBL" id="BJNB01000001">
    <property type="protein sequence ID" value="GEB96694.1"/>
    <property type="molecule type" value="Genomic_DNA"/>
</dbReference>
<dbReference type="GeneID" id="82880018"/>
<protein>
    <submittedName>
        <fullName evidence="2">Uncharacterized protein</fullName>
    </submittedName>
</protein>
<organism evidence="2 4">
    <name type="scientific">Corynebacterium flavescens</name>
    <dbReference type="NCBI Taxonomy" id="28028"/>
    <lineage>
        <taxon>Bacteria</taxon>
        <taxon>Bacillati</taxon>
        <taxon>Actinomycetota</taxon>
        <taxon>Actinomycetes</taxon>
        <taxon>Mycobacteriales</taxon>
        <taxon>Corynebacteriaceae</taxon>
        <taxon>Corynebacterium</taxon>
    </lineage>
</organism>
<dbReference type="OrthoDB" id="4425694at2"/>
<reference evidence="3 5" key="2">
    <citation type="submission" date="2019-06" db="EMBL/GenBank/DDBJ databases">
        <title>Whole genome shotgun sequence of Corynebacterium flavescens NBRC 14136.</title>
        <authorList>
            <person name="Hosoyama A."/>
            <person name="Uohara A."/>
            <person name="Ohji S."/>
            <person name="Ichikawa N."/>
        </authorList>
    </citation>
    <scope>NUCLEOTIDE SEQUENCE [LARGE SCALE GENOMIC DNA]</scope>
    <source>
        <strain evidence="3 5">NBRC 14136</strain>
    </source>
</reference>
<proteinExistence type="predicted"/>
<sequence length="329" mass="34895">MALYPLASSYFGVEHLAILDHPLLNAALDIPGLAQGPVSLEAQLEPDSLSKGWRIRCAFGCIGYLDELEAAEFPQLARVRASGLRPATVATVEIVEGELEVGVSLGLGPWQVPHNDQPSGSTLLNGGMGHLIDTSVGDLSPQQLKAMGTEQMIVTLDSVDGDLLATAEGYVIGLIPGGRDLQEVAEMVQRAEGTPEFFAARAYCAGGRIGVDLPLPGAELFAPSIPALRVPSERAAISAPAVEGQPEVWEVSLPAADFAASLPRGSRRPTRAQASPDLAALVKAMPRQDKLSWRALPTADVPGRFSSESARVRARRQARENGRGGHHRR</sequence>
<dbReference type="AlphaFoldDB" id="A0A1L7CL25"/>
<name>A0A1L7CL25_CORFL</name>
<dbReference type="EMBL" id="CP009246">
    <property type="protein sequence ID" value="APT86557.1"/>
    <property type="molecule type" value="Genomic_DNA"/>
</dbReference>
<dbReference type="RefSeq" id="WP_075729547.1">
    <property type="nucleotide sequence ID" value="NZ_BJNB01000001.1"/>
</dbReference>
<evidence type="ECO:0000313" key="5">
    <source>
        <dbReference type="Proteomes" id="UP000315353"/>
    </source>
</evidence>
<reference evidence="2 4" key="1">
    <citation type="submission" date="2014-08" db="EMBL/GenBank/DDBJ databases">
        <title>Complete genome sequence of Corynebacterium flavescens OJ8(T)(=DSM 20296(T)), isolated from cheese.</title>
        <authorList>
            <person name="Ruckert C."/>
            <person name="Albersmeier A."/>
            <person name="Winkler A."/>
            <person name="Kalinowski J."/>
        </authorList>
    </citation>
    <scope>NUCLEOTIDE SEQUENCE [LARGE SCALE GENOMIC DNA]</scope>
    <source>
        <strain evidence="2 4">OJ8</strain>
    </source>
</reference>
<evidence type="ECO:0000313" key="2">
    <source>
        <dbReference type="EMBL" id="APT86557.1"/>
    </source>
</evidence>
<dbReference type="Proteomes" id="UP000185479">
    <property type="component" value="Chromosome"/>
</dbReference>